<dbReference type="AlphaFoldDB" id="A0A2H0BYX5"/>
<evidence type="ECO:0000259" key="2">
    <source>
        <dbReference type="Pfam" id="PF08241"/>
    </source>
</evidence>
<name>A0A2H0BYX5_9BACT</name>
<dbReference type="InterPro" id="IPR029063">
    <property type="entry name" value="SAM-dependent_MTases_sf"/>
</dbReference>
<dbReference type="Pfam" id="PF08241">
    <property type="entry name" value="Methyltransf_11"/>
    <property type="match status" value="1"/>
</dbReference>
<protein>
    <recommendedName>
        <fullName evidence="2">Methyltransferase type 11 domain-containing protein</fullName>
    </recommendedName>
</protein>
<proteinExistence type="predicted"/>
<dbReference type="InterPro" id="IPR013216">
    <property type="entry name" value="Methyltransf_11"/>
</dbReference>
<evidence type="ECO:0000313" key="4">
    <source>
        <dbReference type="Proteomes" id="UP000231246"/>
    </source>
</evidence>
<reference evidence="3 4" key="1">
    <citation type="submission" date="2017-09" db="EMBL/GenBank/DDBJ databases">
        <title>Depth-based differentiation of microbial function through sediment-hosted aquifers and enrichment of novel symbionts in the deep terrestrial subsurface.</title>
        <authorList>
            <person name="Probst A.J."/>
            <person name="Ladd B."/>
            <person name="Jarett J.K."/>
            <person name="Geller-Mcgrath D.E."/>
            <person name="Sieber C.M."/>
            <person name="Emerson J.B."/>
            <person name="Anantharaman K."/>
            <person name="Thomas B.C."/>
            <person name="Malmstrom R."/>
            <person name="Stieglmeier M."/>
            <person name="Klingl A."/>
            <person name="Woyke T."/>
            <person name="Ryan C.M."/>
            <person name="Banfield J.F."/>
        </authorList>
    </citation>
    <scope>NUCLEOTIDE SEQUENCE [LARGE SCALE GENOMIC DNA]</scope>
    <source>
        <strain evidence="3">CG22_combo_CG10-13_8_21_14_all_38_20</strain>
    </source>
</reference>
<keyword evidence="1" id="KW-1133">Transmembrane helix</keyword>
<keyword evidence="1" id="KW-0472">Membrane</keyword>
<dbReference type="CDD" id="cd02440">
    <property type="entry name" value="AdoMet_MTases"/>
    <property type="match status" value="1"/>
</dbReference>
<dbReference type="SUPFAM" id="SSF53335">
    <property type="entry name" value="S-adenosyl-L-methionine-dependent methyltransferases"/>
    <property type="match status" value="1"/>
</dbReference>
<dbReference type="Proteomes" id="UP000231246">
    <property type="component" value="Unassembled WGS sequence"/>
</dbReference>
<feature type="transmembrane region" description="Helical" evidence="1">
    <location>
        <begin position="192"/>
        <end position="213"/>
    </location>
</feature>
<comment type="caution">
    <text evidence="3">The sequence shown here is derived from an EMBL/GenBank/DDBJ whole genome shotgun (WGS) entry which is preliminary data.</text>
</comment>
<organism evidence="3 4">
    <name type="scientific">Candidatus Roizmanbacteria bacterium CG22_combo_CG10-13_8_21_14_all_38_20</name>
    <dbReference type="NCBI Taxonomy" id="1974862"/>
    <lineage>
        <taxon>Bacteria</taxon>
        <taxon>Candidatus Roizmaniibacteriota</taxon>
    </lineage>
</organism>
<accession>A0A2H0BYX5</accession>
<feature type="transmembrane region" description="Helical" evidence="1">
    <location>
        <begin position="167"/>
        <end position="185"/>
    </location>
</feature>
<sequence>MNNLVTNPSLIVKYLFMRFYFQIENFVAQVAKQYDKPDTILLDIGSGHSPYHKYFKKTRYLTNDIKQNENKTIDIIGNIEKGLPKVKSSSLDYVICTQVIEHLTDPQLAFKEFNRMLKPNGKLFLTTNFLYQIHMAPYDYYRFTSFGLEHLGKSVGFKIDHLRSHGGIFQVLSYIITTLPVRLYLKNHYRLTLIYLVAFSPIILVLNLTATILDGLDRDRELTINYEVIYTKP</sequence>
<dbReference type="Gene3D" id="3.40.50.150">
    <property type="entry name" value="Vaccinia Virus protein VP39"/>
    <property type="match status" value="1"/>
</dbReference>
<feature type="domain" description="Methyltransferase type 11" evidence="2">
    <location>
        <begin position="42"/>
        <end position="125"/>
    </location>
</feature>
<dbReference type="EMBL" id="PCTA01000003">
    <property type="protein sequence ID" value="PIP62148.1"/>
    <property type="molecule type" value="Genomic_DNA"/>
</dbReference>
<evidence type="ECO:0000313" key="3">
    <source>
        <dbReference type="EMBL" id="PIP62148.1"/>
    </source>
</evidence>
<dbReference type="GO" id="GO:0008757">
    <property type="term" value="F:S-adenosylmethionine-dependent methyltransferase activity"/>
    <property type="evidence" value="ECO:0007669"/>
    <property type="project" value="InterPro"/>
</dbReference>
<gene>
    <name evidence="3" type="ORF">COW99_00485</name>
</gene>
<keyword evidence="1" id="KW-0812">Transmembrane</keyword>
<evidence type="ECO:0000256" key="1">
    <source>
        <dbReference type="SAM" id="Phobius"/>
    </source>
</evidence>